<dbReference type="PIRSF" id="PIRSF022976">
    <property type="entry name" value="NADH_Oxi_21kDa"/>
    <property type="match status" value="1"/>
</dbReference>
<keyword evidence="2" id="KW-1185">Reference proteome</keyword>
<reference evidence="1 2" key="1">
    <citation type="journal article" date="2016" name="Genome Biol. Evol.">
        <title>Divergent and convergent evolution of fungal pathogenicity.</title>
        <authorList>
            <person name="Shang Y."/>
            <person name="Xiao G."/>
            <person name="Zheng P."/>
            <person name="Cen K."/>
            <person name="Zhan S."/>
            <person name="Wang C."/>
        </authorList>
    </citation>
    <scope>NUCLEOTIDE SEQUENCE [LARGE SCALE GENOMIC DNA]</scope>
    <source>
        <strain evidence="1 2">ARSEF 2679</strain>
    </source>
</reference>
<dbReference type="CDD" id="cd22849">
    <property type="entry name" value="NuzM"/>
    <property type="match status" value="1"/>
</dbReference>
<dbReference type="InterPro" id="IPR016813">
    <property type="entry name" value="NADH_Ub_cplx-1_21kDa"/>
</dbReference>
<dbReference type="STRING" id="1081104.A0A167LHB9"/>
<accession>A0A167LHB9</accession>
<evidence type="ECO:0000313" key="2">
    <source>
        <dbReference type="Proteomes" id="UP000076744"/>
    </source>
</evidence>
<sequence length="194" mass="20274">MSANAVAKAAGGVVNIAKKQTLQSTGIWETFRKAVAIDPNRSNGVPLNPYYRLPAPGSNDPASFEDPVTLPAADIAGNPYWKRDSRRNYPQLSVVGQADVAGLLAVGSAASPKVELVGEAGEKALVAARQEGETAGLAGALAKAAPAEVAKDLFVNGLPPLPSGQSLASGEWSVHKYKLTERSYPDGYPCRSFQ</sequence>
<dbReference type="OrthoDB" id="2093493at2759"/>
<dbReference type="Proteomes" id="UP000076744">
    <property type="component" value="Unassembled WGS sequence"/>
</dbReference>
<dbReference type="RefSeq" id="XP_018700175.1">
    <property type="nucleotide sequence ID" value="XM_018852650.1"/>
</dbReference>
<comment type="caution">
    <text evidence="1">The sequence shown here is derived from an EMBL/GenBank/DDBJ whole genome shotgun (WGS) entry which is preliminary data.</text>
</comment>
<evidence type="ECO:0000313" key="1">
    <source>
        <dbReference type="EMBL" id="OAA53093.1"/>
    </source>
</evidence>
<organism evidence="1 2">
    <name type="scientific">Cordyceps fumosorosea (strain ARSEF 2679)</name>
    <name type="common">Isaria fumosorosea</name>
    <dbReference type="NCBI Taxonomy" id="1081104"/>
    <lineage>
        <taxon>Eukaryota</taxon>
        <taxon>Fungi</taxon>
        <taxon>Dikarya</taxon>
        <taxon>Ascomycota</taxon>
        <taxon>Pezizomycotina</taxon>
        <taxon>Sordariomycetes</taxon>
        <taxon>Hypocreomycetidae</taxon>
        <taxon>Hypocreales</taxon>
        <taxon>Cordycipitaceae</taxon>
        <taxon>Cordyceps</taxon>
    </lineage>
</organism>
<name>A0A167LHB9_CORFA</name>
<dbReference type="PANTHER" id="PTHR37325:SF1">
    <property type="entry name" value="OXIDOREDUCTASE 21 KDA SUBUNIT, PUTATIVE (AFU_ORTHOLOGUE AFUA_4G05910)-RELATED"/>
    <property type="match status" value="1"/>
</dbReference>
<dbReference type="AlphaFoldDB" id="A0A167LHB9"/>
<dbReference type="GeneID" id="30025339"/>
<protein>
    <submittedName>
        <fullName evidence="1">NADH dehydrogenase</fullName>
    </submittedName>
</protein>
<gene>
    <name evidence="1" type="ORF">ISF_09047</name>
</gene>
<dbReference type="PANTHER" id="PTHR37325">
    <property type="entry name" value="OXIDOREDUCTASE 21 KDA SUBUNIT, PUTATIVE (AFU_ORTHOLOGUE AFUA_4G05910)-RELATED"/>
    <property type="match status" value="1"/>
</dbReference>
<proteinExistence type="predicted"/>
<dbReference type="EMBL" id="AZHB01000040">
    <property type="protein sequence ID" value="OAA53093.1"/>
    <property type="molecule type" value="Genomic_DNA"/>
</dbReference>